<dbReference type="EMBL" id="JAVRHX010000001">
    <property type="protein sequence ID" value="MDT0594778.1"/>
    <property type="molecule type" value="Genomic_DNA"/>
</dbReference>
<evidence type="ECO:0000313" key="7">
    <source>
        <dbReference type="EMBL" id="MDT0594778.1"/>
    </source>
</evidence>
<accession>A0ABU2ZQ78</accession>
<dbReference type="EC" id="2.5.1.25" evidence="1"/>
<dbReference type="InterPro" id="IPR005636">
    <property type="entry name" value="DTW"/>
</dbReference>
<keyword evidence="2 7" id="KW-0808">Transferase</keyword>
<dbReference type="Pfam" id="PF03942">
    <property type="entry name" value="DTW"/>
    <property type="match status" value="1"/>
</dbReference>
<comment type="caution">
    <text evidence="7">The sequence shown here is derived from an EMBL/GenBank/DDBJ whole genome shotgun (WGS) entry which is preliminary data.</text>
</comment>
<name>A0ABU2ZQ78_9ALTE</name>
<keyword evidence="8" id="KW-1185">Reference proteome</keyword>
<dbReference type="PANTHER" id="PTHR21392">
    <property type="entry name" value="TRNA-URIDINE AMINOCARBOXYPROPYLTRANSFERASE 2"/>
    <property type="match status" value="1"/>
</dbReference>
<comment type="similarity">
    <text evidence="5">Belongs to the TDD superfamily. DTWD2 family.</text>
</comment>
<gene>
    <name evidence="7" type="ORF">RM552_08000</name>
</gene>
<protein>
    <recommendedName>
        <fullName evidence="1">tRNA-uridine aminocarboxypropyltransferase</fullName>
        <ecNumber evidence="1">2.5.1.25</ecNumber>
    </recommendedName>
</protein>
<evidence type="ECO:0000259" key="6">
    <source>
        <dbReference type="SMART" id="SM01144"/>
    </source>
</evidence>
<dbReference type="RefSeq" id="WP_311368236.1">
    <property type="nucleotide sequence ID" value="NZ_JAVRHX010000001.1"/>
</dbReference>
<evidence type="ECO:0000256" key="4">
    <source>
        <dbReference type="ARBA" id="ARBA00022694"/>
    </source>
</evidence>
<dbReference type="InterPro" id="IPR039262">
    <property type="entry name" value="DTWD2/TAPT"/>
</dbReference>
<sequence length="190" mass="22126">MYRDYCTQCRYPINTCVCHAIEPVHITTNVYIFQHPKEKRHAKSTVRLLHLLSANIKVINAKDKESVDLLLSQLNTEDTAIIYPNPNSVALDIKSNSTVENDIKNLLVIDGSWSQAYSIFNQNQNFNKFKSYHFDSPPKQKFIIRKAKRAEQLSTLEAVAYSLKNIEGLDERPFLFLFDEMQKHWLNHIK</sequence>
<organism evidence="7 8">
    <name type="scientific">Glaciecola petra</name>
    <dbReference type="NCBI Taxonomy" id="3075602"/>
    <lineage>
        <taxon>Bacteria</taxon>
        <taxon>Pseudomonadati</taxon>
        <taxon>Pseudomonadota</taxon>
        <taxon>Gammaproteobacteria</taxon>
        <taxon>Alteromonadales</taxon>
        <taxon>Alteromonadaceae</taxon>
        <taxon>Glaciecola</taxon>
    </lineage>
</organism>
<dbReference type="SMART" id="SM01144">
    <property type="entry name" value="DTW"/>
    <property type="match status" value="1"/>
</dbReference>
<evidence type="ECO:0000256" key="3">
    <source>
        <dbReference type="ARBA" id="ARBA00022691"/>
    </source>
</evidence>
<evidence type="ECO:0000256" key="5">
    <source>
        <dbReference type="ARBA" id="ARBA00034489"/>
    </source>
</evidence>
<evidence type="ECO:0000313" key="8">
    <source>
        <dbReference type="Proteomes" id="UP001253545"/>
    </source>
</evidence>
<reference evidence="7 8" key="1">
    <citation type="submission" date="2023-09" db="EMBL/GenBank/DDBJ databases">
        <authorList>
            <person name="Rey-Velasco X."/>
        </authorList>
    </citation>
    <scope>NUCLEOTIDE SEQUENCE [LARGE SCALE GENOMIC DNA]</scope>
    <source>
        <strain evidence="7 8">P117</strain>
    </source>
</reference>
<evidence type="ECO:0000256" key="2">
    <source>
        <dbReference type="ARBA" id="ARBA00022679"/>
    </source>
</evidence>
<keyword evidence="4" id="KW-0819">tRNA processing</keyword>
<proteinExistence type="inferred from homology"/>
<dbReference type="PANTHER" id="PTHR21392:SF0">
    <property type="entry name" value="TRNA-URIDINE AMINOCARBOXYPROPYLTRANSFERASE 2"/>
    <property type="match status" value="1"/>
</dbReference>
<feature type="domain" description="DTW" evidence="6">
    <location>
        <begin position="2"/>
        <end position="190"/>
    </location>
</feature>
<keyword evidence="3" id="KW-0949">S-adenosyl-L-methionine</keyword>
<dbReference type="Proteomes" id="UP001253545">
    <property type="component" value="Unassembled WGS sequence"/>
</dbReference>
<evidence type="ECO:0000256" key="1">
    <source>
        <dbReference type="ARBA" id="ARBA00012386"/>
    </source>
</evidence>
<dbReference type="GO" id="GO:0016432">
    <property type="term" value="F:tRNA-uridine aminocarboxypropyltransferase activity"/>
    <property type="evidence" value="ECO:0007669"/>
    <property type="project" value="UniProtKB-EC"/>
</dbReference>